<keyword evidence="1" id="KW-0175">Coiled coil</keyword>
<feature type="coiled-coil region" evidence="1">
    <location>
        <begin position="361"/>
        <end position="391"/>
    </location>
</feature>
<feature type="compositionally biased region" description="Polar residues" evidence="2">
    <location>
        <begin position="228"/>
        <end position="242"/>
    </location>
</feature>
<reference evidence="3 4" key="1">
    <citation type="submission" date="2022-09" db="EMBL/GenBank/DDBJ databases">
        <authorList>
            <person name="Palmer J.M."/>
        </authorList>
    </citation>
    <scope>NUCLEOTIDE SEQUENCE [LARGE SCALE GENOMIC DNA]</scope>
    <source>
        <strain evidence="3 4">DSM 7382</strain>
    </source>
</reference>
<keyword evidence="4" id="KW-1185">Reference proteome</keyword>
<name>A0AAW0FP04_9APHY</name>
<sequence length="391" mass="43916">MPTDESPITHVFTGKGHEFRVEQKESPPFQLLSLTPSPQPQSTIAMPQPFTTPPDDYPQPPQYPSFFEQPYFDPHETLYKAHNIVQSSIATSLSALPKYLDMILLQDATFLPTHILAVIDTPKAPIPADSKHYTDTIPILVPINYTLFASKIRTDFSSLFPDVSSTTARYRPPQPREDRRTRTLVITLPVIPFQVPHPPSFSLLLLFSLGLHATCIPDKLVGVALGQSGATSTPEPSGSSSRGRTHMLSPHSHHETSSPNLTLPQDDPPFVDDAIPHAIDLHTTTGLLATYLLPIPVIEEFPAFGPMVQLLQQIRELEDLKIFRDFNTGLWRNLLSIAPKDQQVHDIARVAFKVTIEAVRLRELYIELERLEKEKKKAKEAQERVRREQAS</sequence>
<dbReference type="Proteomes" id="UP001385951">
    <property type="component" value="Unassembled WGS sequence"/>
</dbReference>
<dbReference type="AlphaFoldDB" id="A0AAW0FP04"/>
<organism evidence="3 4">
    <name type="scientific">Cerrena zonata</name>
    <dbReference type="NCBI Taxonomy" id="2478898"/>
    <lineage>
        <taxon>Eukaryota</taxon>
        <taxon>Fungi</taxon>
        <taxon>Dikarya</taxon>
        <taxon>Basidiomycota</taxon>
        <taxon>Agaricomycotina</taxon>
        <taxon>Agaricomycetes</taxon>
        <taxon>Polyporales</taxon>
        <taxon>Cerrenaceae</taxon>
        <taxon>Cerrena</taxon>
    </lineage>
</organism>
<comment type="caution">
    <text evidence="3">The sequence shown here is derived from an EMBL/GenBank/DDBJ whole genome shotgun (WGS) entry which is preliminary data.</text>
</comment>
<protein>
    <submittedName>
        <fullName evidence="3">Uncharacterized protein</fullName>
    </submittedName>
</protein>
<evidence type="ECO:0000256" key="1">
    <source>
        <dbReference type="SAM" id="Coils"/>
    </source>
</evidence>
<accession>A0AAW0FP04</accession>
<feature type="region of interest" description="Disordered" evidence="2">
    <location>
        <begin position="30"/>
        <end position="55"/>
    </location>
</feature>
<proteinExistence type="predicted"/>
<dbReference type="EMBL" id="JASBNA010000034">
    <property type="protein sequence ID" value="KAK7682738.1"/>
    <property type="molecule type" value="Genomic_DNA"/>
</dbReference>
<evidence type="ECO:0000313" key="4">
    <source>
        <dbReference type="Proteomes" id="UP001385951"/>
    </source>
</evidence>
<feature type="region of interest" description="Disordered" evidence="2">
    <location>
        <begin position="227"/>
        <end position="267"/>
    </location>
</feature>
<evidence type="ECO:0000313" key="3">
    <source>
        <dbReference type="EMBL" id="KAK7682738.1"/>
    </source>
</evidence>
<evidence type="ECO:0000256" key="2">
    <source>
        <dbReference type="SAM" id="MobiDB-lite"/>
    </source>
</evidence>
<gene>
    <name evidence="3" type="ORF">QCA50_014121</name>
</gene>
<feature type="compositionally biased region" description="Polar residues" evidence="2">
    <location>
        <begin position="32"/>
        <end position="45"/>
    </location>
</feature>